<dbReference type="InterPro" id="IPR011528">
    <property type="entry name" value="NERD"/>
</dbReference>
<evidence type="ECO:0000313" key="4">
    <source>
        <dbReference type="Proteomes" id="UP000545507"/>
    </source>
</evidence>
<reference evidence="3 4" key="1">
    <citation type="submission" date="2019-09" db="EMBL/GenBank/DDBJ databases">
        <title>Hydrogenophaga aromatica sp. nov., isolated from a para-xylene-degrading enrichment culture.</title>
        <authorList>
            <person name="Tancsics A."/>
            <person name="Banerjee S."/>
        </authorList>
    </citation>
    <scope>NUCLEOTIDE SEQUENCE [LARGE SCALE GENOMIC DNA]</scope>
    <source>
        <strain evidence="3 4">D2P1</strain>
    </source>
</reference>
<evidence type="ECO:0000256" key="1">
    <source>
        <dbReference type="SAM" id="MobiDB-lite"/>
    </source>
</evidence>
<evidence type="ECO:0000313" key="3">
    <source>
        <dbReference type="EMBL" id="NWF46126.1"/>
    </source>
</evidence>
<accession>A0A7Y8KYB6</accession>
<keyword evidence="4" id="KW-1185">Reference proteome</keyword>
<proteinExistence type="predicted"/>
<comment type="caution">
    <text evidence="3">The sequence shown here is derived from an EMBL/GenBank/DDBJ whole genome shotgun (WGS) entry which is preliminary data.</text>
</comment>
<organism evidence="3 4">
    <name type="scientific">Hydrogenophaga aromaticivorans</name>
    <dbReference type="NCBI Taxonomy" id="2610898"/>
    <lineage>
        <taxon>Bacteria</taxon>
        <taxon>Pseudomonadati</taxon>
        <taxon>Pseudomonadota</taxon>
        <taxon>Betaproteobacteria</taxon>
        <taxon>Burkholderiales</taxon>
        <taxon>Comamonadaceae</taxon>
        <taxon>Hydrogenophaga</taxon>
    </lineage>
</organism>
<dbReference type="Pfam" id="PF08378">
    <property type="entry name" value="NERD"/>
    <property type="match status" value="1"/>
</dbReference>
<evidence type="ECO:0000259" key="2">
    <source>
        <dbReference type="Pfam" id="PF08378"/>
    </source>
</evidence>
<gene>
    <name evidence="3" type="ORF">F3K02_12810</name>
</gene>
<protein>
    <submittedName>
        <fullName evidence="3">NERD domain-containing protein</fullName>
    </submittedName>
</protein>
<dbReference type="EMBL" id="VYGV01000011">
    <property type="protein sequence ID" value="NWF46126.1"/>
    <property type="molecule type" value="Genomic_DNA"/>
</dbReference>
<feature type="compositionally biased region" description="Basic residues" evidence="1">
    <location>
        <begin position="1"/>
        <end position="10"/>
    </location>
</feature>
<name>A0A7Y8KYB6_9BURK</name>
<dbReference type="AlphaFoldDB" id="A0A7Y8KYB6"/>
<dbReference type="Proteomes" id="UP000545507">
    <property type="component" value="Unassembled WGS sequence"/>
</dbReference>
<feature type="domain" description="NERD" evidence="2">
    <location>
        <begin position="24"/>
        <end position="138"/>
    </location>
</feature>
<sequence>MHRAATRHRSMSPDLNRKSHSMASEAKALEAIREVFENVYGHSRILNNIVLPTGQEQGPPTSEYDVIVICSAGIIIFESKGWNADRLVCKHYPEGKSQWFLIQGSVSQPIRDPIAQGGFKTRYLSSQLPGVRVKNYVVPTNQALQIDPKCTSHVVGFNDLPYLARMSRFRSKKTGNFHLLKRDEIDAIANTIVELSSQYTIDEHIASLEKWIKSRNTQCNRDASTQQSAGLHDR</sequence>
<feature type="region of interest" description="Disordered" evidence="1">
    <location>
        <begin position="1"/>
        <end position="20"/>
    </location>
</feature>